<evidence type="ECO:0000259" key="5">
    <source>
        <dbReference type="Pfam" id="PF17763"/>
    </source>
</evidence>
<dbReference type="PRINTS" id="PR00139">
    <property type="entry name" value="ASNGLNASE"/>
</dbReference>
<protein>
    <submittedName>
        <fullName evidence="6">Asparaginase</fullName>
    </submittedName>
</protein>
<feature type="binding site" evidence="2">
    <location>
        <position position="67"/>
    </location>
    <ligand>
        <name>substrate</name>
    </ligand>
</feature>
<organism evidence="6 7">
    <name type="scientific">Halomonas nitroreducens</name>
    <dbReference type="NCBI Taxonomy" id="447425"/>
    <lineage>
        <taxon>Bacteria</taxon>
        <taxon>Pseudomonadati</taxon>
        <taxon>Pseudomonadota</taxon>
        <taxon>Gammaproteobacteria</taxon>
        <taxon>Oceanospirillales</taxon>
        <taxon>Halomonadaceae</taxon>
        <taxon>Halomonas</taxon>
    </lineage>
</organism>
<proteinExistence type="predicted"/>
<evidence type="ECO:0000313" key="7">
    <source>
        <dbReference type="Proteomes" id="UP000267400"/>
    </source>
</evidence>
<evidence type="ECO:0000313" key="6">
    <source>
        <dbReference type="EMBL" id="RTR06362.1"/>
    </source>
</evidence>
<dbReference type="OrthoDB" id="9788068at2"/>
<dbReference type="Proteomes" id="UP000267400">
    <property type="component" value="Unassembled WGS sequence"/>
</dbReference>
<keyword evidence="7" id="KW-1185">Reference proteome</keyword>
<dbReference type="PANTHER" id="PTHR11707:SF28">
    <property type="entry name" value="60 KDA LYSOPHOSPHOLIPASE"/>
    <property type="match status" value="1"/>
</dbReference>
<dbReference type="PIRSF" id="PIRSF001220">
    <property type="entry name" value="L-ASNase_gatD"/>
    <property type="match status" value="1"/>
</dbReference>
<evidence type="ECO:0000259" key="4">
    <source>
        <dbReference type="Pfam" id="PF00710"/>
    </source>
</evidence>
<dbReference type="InterPro" id="IPR027474">
    <property type="entry name" value="L-asparaginase_N"/>
</dbReference>
<dbReference type="SUPFAM" id="SSF53774">
    <property type="entry name" value="Glutaminase/Asparaginase"/>
    <property type="match status" value="1"/>
</dbReference>
<dbReference type="InterPro" id="IPR036152">
    <property type="entry name" value="Asp/glu_Ase-like_sf"/>
</dbReference>
<accession>A0A431V6T9</accession>
<reference evidence="6 7" key="1">
    <citation type="submission" date="2018-12" db="EMBL/GenBank/DDBJ databases">
        <authorList>
            <person name="Yu L."/>
        </authorList>
    </citation>
    <scope>NUCLEOTIDE SEQUENCE [LARGE SCALE GENOMIC DNA]</scope>
    <source>
        <strain evidence="6 7">11S</strain>
    </source>
</reference>
<gene>
    <name evidence="6" type="ORF">EKG36_02500</name>
</gene>
<evidence type="ECO:0000256" key="2">
    <source>
        <dbReference type="PIRSR" id="PIRSR001220-2"/>
    </source>
</evidence>
<feature type="active site" description="O-isoaspartyl threonine intermediate" evidence="1">
    <location>
        <position position="18"/>
    </location>
</feature>
<dbReference type="SMART" id="SM00870">
    <property type="entry name" value="Asparaginase"/>
    <property type="match status" value="1"/>
</dbReference>
<dbReference type="Pfam" id="PF00710">
    <property type="entry name" value="Asparaginase"/>
    <property type="match status" value="1"/>
</dbReference>
<evidence type="ECO:0000256" key="1">
    <source>
        <dbReference type="PIRSR" id="PIRSR001220-1"/>
    </source>
</evidence>
<dbReference type="InterPro" id="IPR027475">
    <property type="entry name" value="Asparaginase/glutaminase_AS2"/>
</dbReference>
<evidence type="ECO:0000256" key="3">
    <source>
        <dbReference type="PROSITE-ProRule" id="PRU10100"/>
    </source>
</evidence>
<dbReference type="PROSITE" id="PS00917">
    <property type="entry name" value="ASN_GLN_ASE_2"/>
    <property type="match status" value="1"/>
</dbReference>
<feature type="domain" description="L-asparaginase N-terminal" evidence="4">
    <location>
        <begin position="10"/>
        <end position="196"/>
    </location>
</feature>
<dbReference type="InterPro" id="IPR041725">
    <property type="entry name" value="L-asparaginase_I"/>
</dbReference>
<dbReference type="RefSeq" id="WP_126480703.1">
    <property type="nucleotide sequence ID" value="NZ_RXNS01000002.1"/>
</dbReference>
<dbReference type="Gene3D" id="3.40.50.40">
    <property type="match status" value="1"/>
</dbReference>
<dbReference type="InterPro" id="IPR027473">
    <property type="entry name" value="L-asparaginase_C"/>
</dbReference>
<dbReference type="PANTHER" id="PTHR11707">
    <property type="entry name" value="L-ASPARAGINASE"/>
    <property type="match status" value="1"/>
</dbReference>
<feature type="domain" description="Asparaginase/glutaminase C-terminal" evidence="5">
    <location>
        <begin position="229"/>
        <end position="341"/>
    </location>
</feature>
<feature type="binding site" evidence="2">
    <location>
        <begin position="98"/>
        <end position="99"/>
    </location>
    <ligand>
        <name>substrate</name>
    </ligand>
</feature>
<dbReference type="InterPro" id="IPR037152">
    <property type="entry name" value="L-asparaginase_N_sf"/>
</dbReference>
<dbReference type="Gene3D" id="3.40.50.1170">
    <property type="entry name" value="L-asparaginase, N-terminal domain"/>
    <property type="match status" value="1"/>
</dbReference>
<dbReference type="CDD" id="cd08963">
    <property type="entry name" value="L-asparaginase_I"/>
    <property type="match status" value="1"/>
</dbReference>
<dbReference type="InterPro" id="IPR040919">
    <property type="entry name" value="Asparaginase_C"/>
</dbReference>
<dbReference type="GO" id="GO:0004067">
    <property type="term" value="F:asparaginase activity"/>
    <property type="evidence" value="ECO:0007669"/>
    <property type="project" value="UniProtKB-UniRule"/>
</dbReference>
<feature type="active site" evidence="3">
    <location>
        <position position="98"/>
    </location>
</feature>
<dbReference type="AlphaFoldDB" id="A0A431V6T9"/>
<sequence>MTRNAPASPLLVIYTGGTLGMIDGPDGLVPGPDFEARLRRALATLPPARRAALPDFELIATPTPIDSSAASPRDWQWLAGLIAGRYQRHAGIVVLHGTDTLAWTAASLAYQLQGIDRGVVLTGAMHPLEAPGSDALANVEAALRFAADPGLQEVALCFAGRLLRGVRSRKWQTRQTDAFASPNHPPLGECVGEDCVLYPTRGLERQQRGAPRFELPDYAALAEGGVPRIVLWPGIAAWQLKAWLLDDRVRGALLEVWGGGNLPDTAAVTGVLAQATGEGKLIAAISQCPHGGVAIGSYAAGRTLVEAGVLSGDDMTPEAAATKLVHLLAQPLDEAERRRRFLTPLVGERETPKR</sequence>
<dbReference type="InterPro" id="IPR006034">
    <property type="entry name" value="Asparaginase/glutaminase-like"/>
</dbReference>
<dbReference type="PIRSF" id="PIRSF500176">
    <property type="entry name" value="L_ASNase"/>
    <property type="match status" value="1"/>
</dbReference>
<dbReference type="Pfam" id="PF17763">
    <property type="entry name" value="Asparaginase_C"/>
    <property type="match status" value="1"/>
</dbReference>
<dbReference type="EMBL" id="RXNS01000002">
    <property type="protein sequence ID" value="RTR06362.1"/>
    <property type="molecule type" value="Genomic_DNA"/>
</dbReference>
<dbReference type="PROSITE" id="PS51732">
    <property type="entry name" value="ASN_GLN_ASE_3"/>
    <property type="match status" value="1"/>
</dbReference>
<name>A0A431V6T9_9GAMM</name>
<comment type="caution">
    <text evidence="6">The sequence shown here is derived from an EMBL/GenBank/DDBJ whole genome shotgun (WGS) entry which is preliminary data.</text>
</comment>
<dbReference type="SFLD" id="SFLDS00057">
    <property type="entry name" value="Glutaminase/Asparaginase"/>
    <property type="match status" value="1"/>
</dbReference>